<comment type="caution">
    <text evidence="5">The sequence shown here is derived from an EMBL/GenBank/DDBJ whole genome shotgun (WGS) entry which is preliminary data.</text>
</comment>
<protein>
    <submittedName>
        <fullName evidence="5">Glycosyltransferase involved in cell wall biosynthesis</fullName>
    </submittedName>
</protein>
<organism evidence="5 6">
    <name type="scientific">Hymenobacter caeli</name>
    <dbReference type="NCBI Taxonomy" id="2735894"/>
    <lineage>
        <taxon>Bacteria</taxon>
        <taxon>Pseudomonadati</taxon>
        <taxon>Bacteroidota</taxon>
        <taxon>Cytophagia</taxon>
        <taxon>Cytophagales</taxon>
        <taxon>Hymenobacteraceae</taxon>
        <taxon>Hymenobacter</taxon>
    </lineage>
</organism>
<evidence type="ECO:0000313" key="5">
    <source>
        <dbReference type="EMBL" id="NRT17275.1"/>
    </source>
</evidence>
<feature type="domain" description="Glycosyltransferase subfamily 4-like N-terminal" evidence="4">
    <location>
        <begin position="14"/>
        <end position="170"/>
    </location>
</feature>
<name>A0ABX2FJI1_9BACT</name>
<keyword evidence="6" id="KW-1185">Reference proteome</keyword>
<dbReference type="CDD" id="cd03801">
    <property type="entry name" value="GT4_PimA-like"/>
    <property type="match status" value="1"/>
</dbReference>
<evidence type="ECO:0000256" key="2">
    <source>
        <dbReference type="ARBA" id="ARBA00022676"/>
    </source>
</evidence>
<sequence>MKILVATFCLDKAGSHVLALALASELAKKHTVYFFNQNEQLVDPGMVAQYLSPAVRVVAMDRYPLFNEVCWKLNALFLRLGAKFSVHEKAKDWLGRYAIRRYGIDIMHSHEPLVARSRITRLVQRTGVPTVVTDHQGYSMLIKVGEFGYVPYANLARAVVGVSRYTADLFTGALVEVPTEEERRAGERILASDYQHEYENATQQAAPGPRQPVTTRVEVIHNGVPRYAPGGAEPAALPIPAGSFVFGMVGRGNQQKGWGDALAAYALVKARFPARRFAFVAMGDGPYLSTLRAEYEAASPDIYFLGNVQTPHPYMRQCQVGLFPSWFSEAQPISIIEFFENGVPVVASPLGGIPEMVCPPAGPVAGRLLAMNPDATPRLDDLVDAMSAYVADGALLARHAGAARALRATYDVAECAARYEALFREIVG</sequence>
<keyword evidence="3" id="KW-0808">Transferase</keyword>
<evidence type="ECO:0000259" key="4">
    <source>
        <dbReference type="Pfam" id="PF13439"/>
    </source>
</evidence>
<comment type="similarity">
    <text evidence="1">Belongs to the glycosyltransferase group 1 family. Glycosyltransferase 4 subfamily.</text>
</comment>
<dbReference type="PANTHER" id="PTHR12526">
    <property type="entry name" value="GLYCOSYLTRANSFERASE"/>
    <property type="match status" value="1"/>
</dbReference>
<evidence type="ECO:0000256" key="1">
    <source>
        <dbReference type="ARBA" id="ARBA00009481"/>
    </source>
</evidence>
<evidence type="ECO:0000256" key="3">
    <source>
        <dbReference type="ARBA" id="ARBA00022679"/>
    </source>
</evidence>
<dbReference type="PANTHER" id="PTHR12526:SF640">
    <property type="entry name" value="COLANIC ACID BIOSYNTHESIS GLYCOSYLTRANSFERASE WCAL-RELATED"/>
    <property type="match status" value="1"/>
</dbReference>
<dbReference type="EMBL" id="JABSNP010000001">
    <property type="protein sequence ID" value="NRT17275.1"/>
    <property type="molecule type" value="Genomic_DNA"/>
</dbReference>
<dbReference type="Proteomes" id="UP000779507">
    <property type="component" value="Unassembled WGS sequence"/>
</dbReference>
<proteinExistence type="inferred from homology"/>
<reference evidence="5 6" key="1">
    <citation type="submission" date="2020-05" db="EMBL/GenBank/DDBJ databases">
        <title>Genomic Encyclopedia of Type Strains, Phase IV (KMG-V): Genome sequencing to study the core and pangenomes of soil and plant-associated prokaryotes.</title>
        <authorList>
            <person name="Whitman W."/>
        </authorList>
    </citation>
    <scope>NUCLEOTIDE SEQUENCE [LARGE SCALE GENOMIC DNA]</scope>
    <source>
        <strain evidence="5 6">9A</strain>
    </source>
</reference>
<dbReference type="RefSeq" id="WP_173808067.1">
    <property type="nucleotide sequence ID" value="NZ_JABSNP010000001.1"/>
</dbReference>
<accession>A0ABX2FJI1</accession>
<dbReference type="Gene3D" id="3.40.50.2000">
    <property type="entry name" value="Glycogen Phosphorylase B"/>
    <property type="match status" value="2"/>
</dbReference>
<evidence type="ECO:0000313" key="6">
    <source>
        <dbReference type="Proteomes" id="UP000779507"/>
    </source>
</evidence>
<dbReference type="Pfam" id="PF13692">
    <property type="entry name" value="Glyco_trans_1_4"/>
    <property type="match status" value="1"/>
</dbReference>
<dbReference type="SUPFAM" id="SSF53756">
    <property type="entry name" value="UDP-Glycosyltransferase/glycogen phosphorylase"/>
    <property type="match status" value="1"/>
</dbReference>
<gene>
    <name evidence="5" type="ORF">HNP98_000078</name>
</gene>
<dbReference type="Pfam" id="PF13439">
    <property type="entry name" value="Glyco_transf_4"/>
    <property type="match status" value="1"/>
</dbReference>
<dbReference type="InterPro" id="IPR028098">
    <property type="entry name" value="Glyco_trans_4-like_N"/>
</dbReference>
<keyword evidence="2" id="KW-0328">Glycosyltransferase</keyword>